<proteinExistence type="inferred from homology"/>
<keyword evidence="11" id="KW-1185">Reference proteome</keyword>
<evidence type="ECO:0000256" key="1">
    <source>
        <dbReference type="ARBA" id="ARBA00009391"/>
    </source>
</evidence>
<dbReference type="PROSITE" id="PS50162">
    <property type="entry name" value="RECA_2"/>
    <property type="match status" value="1"/>
</dbReference>
<keyword evidence="7" id="KW-0963">Cytoplasm</keyword>
<dbReference type="InterPro" id="IPR027417">
    <property type="entry name" value="P-loop_NTPase"/>
</dbReference>
<evidence type="ECO:0000256" key="4">
    <source>
        <dbReference type="ARBA" id="ARBA00022840"/>
    </source>
</evidence>
<name>A0A1B2I3A7_9BACT</name>
<dbReference type="PRINTS" id="PR00142">
    <property type="entry name" value="RECA"/>
</dbReference>
<dbReference type="KEGG" id="cpor:BED41_04705"/>
<dbReference type="GO" id="GO:0140664">
    <property type="term" value="F:ATP-dependent DNA damage sensor activity"/>
    <property type="evidence" value="ECO:0007669"/>
    <property type="project" value="InterPro"/>
</dbReference>
<keyword evidence="4 7" id="KW-0067">ATP-binding</keyword>
<evidence type="ECO:0000256" key="5">
    <source>
        <dbReference type="ARBA" id="ARBA00023125"/>
    </source>
</evidence>
<keyword evidence="3 7" id="KW-0547">Nucleotide-binding</keyword>
<dbReference type="STRING" id="1197717.BED41_04705"/>
<keyword evidence="5 7" id="KW-0238">DNA-binding</keyword>
<dbReference type="HAMAP" id="MF_00268">
    <property type="entry name" value="RecA"/>
    <property type="match status" value="1"/>
</dbReference>
<dbReference type="GeneID" id="83057154"/>
<dbReference type="Pfam" id="PF21096">
    <property type="entry name" value="RecA_C"/>
    <property type="match status" value="1"/>
</dbReference>
<dbReference type="InterPro" id="IPR003593">
    <property type="entry name" value="AAA+_ATPase"/>
</dbReference>
<dbReference type="Gene3D" id="3.40.50.300">
    <property type="entry name" value="P-loop containing nucleotide triphosphate hydrolases"/>
    <property type="match status" value="1"/>
</dbReference>
<dbReference type="InterPro" id="IPR013765">
    <property type="entry name" value="DNA_recomb/repair_RecA"/>
</dbReference>
<evidence type="ECO:0000256" key="9">
    <source>
        <dbReference type="RuleBase" id="RU004527"/>
    </source>
</evidence>
<dbReference type="PROSITE" id="PS00321">
    <property type="entry name" value="RECA_1"/>
    <property type="match status" value="1"/>
</dbReference>
<dbReference type="RefSeq" id="WP_066743588.1">
    <property type="nucleotide sequence ID" value="NZ_CALCLR010000120.1"/>
</dbReference>
<comment type="caution">
    <text evidence="7">Lacks conserved residue(s) required for the propagation of feature annotation.</text>
</comment>
<dbReference type="FunFam" id="3.40.50.300:FF:000087">
    <property type="entry name" value="Recombinase RecA"/>
    <property type="match status" value="1"/>
</dbReference>
<dbReference type="EMBL" id="CP016757">
    <property type="protein sequence ID" value="ANZ44449.1"/>
    <property type="molecule type" value="Genomic_DNA"/>
</dbReference>
<dbReference type="SUPFAM" id="SSF52540">
    <property type="entry name" value="P-loop containing nucleoside triphosphate hydrolases"/>
    <property type="match status" value="1"/>
</dbReference>
<protein>
    <recommendedName>
        <fullName evidence="2 7">Protein RecA</fullName>
    </recommendedName>
    <alternativeName>
        <fullName evidence="7 8">Recombinase A</fullName>
    </alternativeName>
</protein>
<dbReference type="AlphaFoldDB" id="A0A1B2I3A7"/>
<dbReference type="OrthoDB" id="9776733at2"/>
<evidence type="ECO:0000256" key="3">
    <source>
        <dbReference type="ARBA" id="ARBA00022741"/>
    </source>
</evidence>
<keyword evidence="7 9" id="KW-0227">DNA damage</keyword>
<evidence type="ECO:0000256" key="7">
    <source>
        <dbReference type="HAMAP-Rule" id="MF_00268"/>
    </source>
</evidence>
<organism evidence="10 11">
    <name type="scientific">Cloacibacillus porcorum</name>
    <dbReference type="NCBI Taxonomy" id="1197717"/>
    <lineage>
        <taxon>Bacteria</taxon>
        <taxon>Thermotogati</taxon>
        <taxon>Synergistota</taxon>
        <taxon>Synergistia</taxon>
        <taxon>Synergistales</taxon>
        <taxon>Synergistaceae</taxon>
        <taxon>Cloacibacillus</taxon>
    </lineage>
</organism>
<keyword evidence="7 8" id="KW-0234">DNA repair</keyword>
<dbReference type="GO" id="GO:0003684">
    <property type="term" value="F:damaged DNA binding"/>
    <property type="evidence" value="ECO:0007669"/>
    <property type="project" value="UniProtKB-UniRule"/>
</dbReference>
<dbReference type="InterPro" id="IPR049261">
    <property type="entry name" value="RecA-like_C"/>
</dbReference>
<dbReference type="InterPro" id="IPR023400">
    <property type="entry name" value="RecA_C_sf"/>
</dbReference>
<reference evidence="10" key="1">
    <citation type="submission" date="2016-08" db="EMBL/GenBank/DDBJ databases">
        <title>Complete genome of Cloacibacillus porcorum.</title>
        <authorList>
            <person name="Looft T."/>
            <person name="Bayles D.O."/>
            <person name="Alt D.P."/>
        </authorList>
    </citation>
    <scope>NUCLEOTIDE SEQUENCE [LARGE SCALE GENOMIC DNA]</scope>
    <source>
        <strain evidence="10">CL-84</strain>
    </source>
</reference>
<comment type="function">
    <text evidence="7">Can catalyze the hydrolysis of ATP in the presence of single-stranded DNA, the ATP-dependent uptake of single-stranded DNA by duplex DNA, and the ATP-dependent hybridization of homologous single-stranded DNAs. It interacts with LexA causing its activation and leading to its autocatalytic cleavage.</text>
</comment>
<evidence type="ECO:0000256" key="2">
    <source>
        <dbReference type="ARBA" id="ARBA00015553"/>
    </source>
</evidence>
<accession>A0A1B2I3A7</accession>
<dbReference type="GO" id="GO:0006310">
    <property type="term" value="P:DNA recombination"/>
    <property type="evidence" value="ECO:0007669"/>
    <property type="project" value="UniProtKB-UniRule"/>
</dbReference>
<dbReference type="PROSITE" id="PS50163">
    <property type="entry name" value="RECA_3"/>
    <property type="match status" value="1"/>
</dbReference>
<dbReference type="GO" id="GO:0009432">
    <property type="term" value="P:SOS response"/>
    <property type="evidence" value="ECO:0007669"/>
    <property type="project" value="UniProtKB-UniRule"/>
</dbReference>
<dbReference type="InterPro" id="IPR020588">
    <property type="entry name" value="RecA_ATP-bd"/>
</dbReference>
<evidence type="ECO:0000313" key="10">
    <source>
        <dbReference type="EMBL" id="ANZ44449.1"/>
    </source>
</evidence>
<evidence type="ECO:0000256" key="6">
    <source>
        <dbReference type="ARBA" id="ARBA00023172"/>
    </source>
</evidence>
<dbReference type="CDD" id="cd00983">
    <property type="entry name" value="RecA"/>
    <property type="match status" value="1"/>
</dbReference>
<dbReference type="InterPro" id="IPR020587">
    <property type="entry name" value="RecA_monomer-monomer_interface"/>
</dbReference>
<dbReference type="Pfam" id="PF00154">
    <property type="entry name" value="RecA_N"/>
    <property type="match status" value="1"/>
</dbReference>
<dbReference type="Proteomes" id="UP000093044">
    <property type="component" value="Chromosome"/>
</dbReference>
<dbReference type="GO" id="GO:0005829">
    <property type="term" value="C:cytosol"/>
    <property type="evidence" value="ECO:0007669"/>
    <property type="project" value="TreeGrafter"/>
</dbReference>
<dbReference type="NCBIfam" id="TIGR02012">
    <property type="entry name" value="tigrfam_recA"/>
    <property type="match status" value="1"/>
</dbReference>
<keyword evidence="7 8" id="KW-0742">SOS response</keyword>
<keyword evidence="6 7" id="KW-0233">DNA recombination</keyword>
<dbReference type="InterPro" id="IPR020584">
    <property type="entry name" value="DNA_recomb/repair_RecA_CS"/>
</dbReference>
<dbReference type="SMART" id="SM00382">
    <property type="entry name" value="AAA"/>
    <property type="match status" value="1"/>
</dbReference>
<dbReference type="GO" id="GO:0006281">
    <property type="term" value="P:DNA repair"/>
    <property type="evidence" value="ECO:0007669"/>
    <property type="project" value="UniProtKB-UniRule"/>
</dbReference>
<dbReference type="PANTHER" id="PTHR45900:SF1">
    <property type="entry name" value="MITOCHONDRIAL DNA REPAIR PROTEIN RECA HOMOLOG-RELATED"/>
    <property type="match status" value="1"/>
</dbReference>
<sequence length="379" mass="40626">MAKKAPVTKEDILAQALGEIRGKFGDGSIMRLGDEVQHAVEVISSGILPLDVALGIGGVPRGRVVEIFGPEGGGKTTIALHILAEAQKAGGIAAFIDAEHALDPRLAAALGVDTANLYLSQPDSGEQAFYILDTLVRSGALDLVVVDSVAALTPQAEIDGKMGEGSNQVGLHARLMSYALRRLTSAIAKSKTTVIFINQLRAQISSGYSQGPTETTTGGRALKFYSSVRIEVRRGKQVTQGDTVIGHELYIKVVKNKQAPPFRTAHTTLIYGKGVTKAIAVLDMALDREVVKRKGSWLAYKGETLGQGKETVANYISEHPELMEDIKKDVLRKVAEGLGLIDEPEHEDPEDSALEDSVEALLEEGVLKLDITEEPEENE</sequence>
<comment type="similarity">
    <text evidence="1 7 9">Belongs to the RecA family.</text>
</comment>
<evidence type="ECO:0000256" key="8">
    <source>
        <dbReference type="RuleBase" id="RU000526"/>
    </source>
</evidence>
<dbReference type="SUPFAM" id="SSF54752">
    <property type="entry name" value="RecA protein, C-terminal domain"/>
    <property type="match status" value="1"/>
</dbReference>
<evidence type="ECO:0000313" key="11">
    <source>
        <dbReference type="Proteomes" id="UP000093044"/>
    </source>
</evidence>
<comment type="subcellular location">
    <subcellularLocation>
        <location evidence="7">Cytoplasm</location>
    </subcellularLocation>
</comment>
<dbReference type="GO" id="GO:0003697">
    <property type="term" value="F:single-stranded DNA binding"/>
    <property type="evidence" value="ECO:0007669"/>
    <property type="project" value="UniProtKB-UniRule"/>
</dbReference>
<gene>
    <name evidence="7" type="primary">recA</name>
    <name evidence="10" type="ORF">BED41_04705</name>
</gene>
<dbReference type="InterPro" id="IPR049428">
    <property type="entry name" value="RecA-like_N"/>
</dbReference>
<dbReference type="PANTHER" id="PTHR45900">
    <property type="entry name" value="RECA"/>
    <property type="match status" value="1"/>
</dbReference>
<dbReference type="GO" id="GO:0005524">
    <property type="term" value="F:ATP binding"/>
    <property type="evidence" value="ECO:0007669"/>
    <property type="project" value="UniProtKB-UniRule"/>
</dbReference>